<comment type="caution">
    <text evidence="1">The sequence shown here is derived from an EMBL/GenBank/DDBJ whole genome shotgun (WGS) entry which is preliminary data.</text>
</comment>
<name>A0A1R3JWU4_COCAP</name>
<protein>
    <submittedName>
        <fullName evidence="1">Uncharacterized protein</fullName>
    </submittedName>
</protein>
<dbReference type="AlphaFoldDB" id="A0A1R3JWU4"/>
<dbReference type="EMBL" id="AWWV01006892">
    <property type="protein sequence ID" value="OMO99332.1"/>
    <property type="molecule type" value="Genomic_DNA"/>
</dbReference>
<reference evidence="1 2" key="1">
    <citation type="submission" date="2013-09" db="EMBL/GenBank/DDBJ databases">
        <title>Corchorus capsularis genome sequencing.</title>
        <authorList>
            <person name="Alam M."/>
            <person name="Haque M.S."/>
            <person name="Islam M.S."/>
            <person name="Emdad E.M."/>
            <person name="Islam M.M."/>
            <person name="Ahmed B."/>
            <person name="Halim A."/>
            <person name="Hossen Q.M.M."/>
            <person name="Hossain M.Z."/>
            <person name="Ahmed R."/>
            <person name="Khan M.M."/>
            <person name="Islam R."/>
            <person name="Rashid M.M."/>
            <person name="Khan S.A."/>
            <person name="Rahman M.S."/>
            <person name="Alam M."/>
        </authorList>
    </citation>
    <scope>NUCLEOTIDE SEQUENCE [LARGE SCALE GENOMIC DNA]</scope>
    <source>
        <strain evidence="2">cv. CVL-1</strain>
        <tissue evidence="1">Whole seedling</tissue>
    </source>
</reference>
<proteinExistence type="predicted"/>
<dbReference type="Gramene" id="OMO99332">
    <property type="protein sequence ID" value="OMO99332"/>
    <property type="gene ID" value="CCACVL1_03845"/>
</dbReference>
<keyword evidence="2" id="KW-1185">Reference proteome</keyword>
<evidence type="ECO:0000313" key="2">
    <source>
        <dbReference type="Proteomes" id="UP000188268"/>
    </source>
</evidence>
<accession>A0A1R3JWU4</accession>
<dbReference type="Proteomes" id="UP000188268">
    <property type="component" value="Unassembled WGS sequence"/>
</dbReference>
<sequence length="61" mass="6613">PGSGFGYPRGAIRTLPELDSGRECAARTLSQPYKFGSGSPGYPKNAYSVASLFKNKLPHRR</sequence>
<feature type="non-terminal residue" evidence="1">
    <location>
        <position position="1"/>
    </location>
</feature>
<gene>
    <name evidence="1" type="ORF">CCACVL1_03845</name>
</gene>
<evidence type="ECO:0000313" key="1">
    <source>
        <dbReference type="EMBL" id="OMO99332.1"/>
    </source>
</evidence>
<organism evidence="1 2">
    <name type="scientific">Corchorus capsularis</name>
    <name type="common">Jute</name>
    <dbReference type="NCBI Taxonomy" id="210143"/>
    <lineage>
        <taxon>Eukaryota</taxon>
        <taxon>Viridiplantae</taxon>
        <taxon>Streptophyta</taxon>
        <taxon>Embryophyta</taxon>
        <taxon>Tracheophyta</taxon>
        <taxon>Spermatophyta</taxon>
        <taxon>Magnoliopsida</taxon>
        <taxon>eudicotyledons</taxon>
        <taxon>Gunneridae</taxon>
        <taxon>Pentapetalae</taxon>
        <taxon>rosids</taxon>
        <taxon>malvids</taxon>
        <taxon>Malvales</taxon>
        <taxon>Malvaceae</taxon>
        <taxon>Grewioideae</taxon>
        <taxon>Apeibeae</taxon>
        <taxon>Corchorus</taxon>
    </lineage>
</organism>